<reference evidence="2" key="1">
    <citation type="submission" date="2021-01" db="EMBL/GenBank/DDBJ databases">
        <authorList>
            <person name="Corre E."/>
            <person name="Pelletier E."/>
            <person name="Niang G."/>
            <person name="Scheremetjew M."/>
            <person name="Finn R."/>
            <person name="Kale V."/>
            <person name="Holt S."/>
            <person name="Cochrane G."/>
            <person name="Meng A."/>
            <person name="Brown T."/>
            <person name="Cohen L."/>
        </authorList>
    </citation>
    <scope>NUCLEOTIDE SEQUENCE</scope>
    <source>
        <strain evidence="2">CCMP2222</strain>
    </source>
</reference>
<feature type="compositionally biased region" description="Polar residues" evidence="1">
    <location>
        <begin position="86"/>
        <end position="97"/>
    </location>
</feature>
<proteinExistence type="predicted"/>
<name>A0A7S2BKM6_9DINO</name>
<evidence type="ECO:0000313" key="2">
    <source>
        <dbReference type="EMBL" id="CAD9399841.1"/>
    </source>
</evidence>
<feature type="region of interest" description="Disordered" evidence="1">
    <location>
        <begin position="1"/>
        <end position="120"/>
    </location>
</feature>
<dbReference type="AlphaFoldDB" id="A0A7S2BKM6"/>
<feature type="compositionally biased region" description="Polar residues" evidence="1">
    <location>
        <begin position="1"/>
        <end position="12"/>
    </location>
</feature>
<evidence type="ECO:0000256" key="1">
    <source>
        <dbReference type="SAM" id="MobiDB-lite"/>
    </source>
</evidence>
<feature type="compositionally biased region" description="Low complexity" evidence="1">
    <location>
        <begin position="71"/>
        <end position="84"/>
    </location>
</feature>
<gene>
    <name evidence="2" type="ORF">AAND1436_LOCUS11655</name>
</gene>
<protein>
    <submittedName>
        <fullName evidence="2">Uncharacterized protein</fullName>
    </submittedName>
</protein>
<accession>A0A7S2BKM6</accession>
<organism evidence="2">
    <name type="scientific">Alexandrium andersonii</name>
    <dbReference type="NCBI Taxonomy" id="327968"/>
    <lineage>
        <taxon>Eukaryota</taxon>
        <taxon>Sar</taxon>
        <taxon>Alveolata</taxon>
        <taxon>Dinophyceae</taxon>
        <taxon>Gonyaulacales</taxon>
        <taxon>Pyrocystaceae</taxon>
        <taxon>Alexandrium</taxon>
    </lineage>
</organism>
<feature type="compositionally biased region" description="Gly residues" evidence="1">
    <location>
        <begin position="53"/>
        <end position="62"/>
    </location>
</feature>
<dbReference type="EMBL" id="HBGQ01023521">
    <property type="protein sequence ID" value="CAD9399841.1"/>
    <property type="molecule type" value="Transcribed_RNA"/>
</dbReference>
<feature type="compositionally biased region" description="Low complexity" evidence="1">
    <location>
        <begin position="28"/>
        <end position="52"/>
    </location>
</feature>
<sequence length="120" mass="11854">MQSITRMFTFGSTKRRNTARQPPLTPNSAGSLASGTSPASGSAGNAAAASSGRAGGAWGGGSEAQRPAFTPSGASPSLSGSAGPTEATSVSADNGSSARGGISMPDSTEEESLTREWQFL</sequence>